<reference evidence="2" key="1">
    <citation type="journal article" date="2023" name="G3 (Bethesda)">
        <title>Genome assembly and association tests identify interacting loci associated with vigor, precocity, and sex in interspecific pistachio rootstocks.</title>
        <authorList>
            <person name="Palmer W."/>
            <person name="Jacygrad E."/>
            <person name="Sagayaradj S."/>
            <person name="Cavanaugh K."/>
            <person name="Han R."/>
            <person name="Bertier L."/>
            <person name="Beede B."/>
            <person name="Kafkas S."/>
            <person name="Golino D."/>
            <person name="Preece J."/>
            <person name="Michelmore R."/>
        </authorList>
    </citation>
    <scope>NUCLEOTIDE SEQUENCE [LARGE SCALE GENOMIC DNA]</scope>
</reference>
<name>A0ACC0X1Y6_9ROSI</name>
<organism evidence="1 2">
    <name type="scientific">Pistacia integerrima</name>
    <dbReference type="NCBI Taxonomy" id="434235"/>
    <lineage>
        <taxon>Eukaryota</taxon>
        <taxon>Viridiplantae</taxon>
        <taxon>Streptophyta</taxon>
        <taxon>Embryophyta</taxon>
        <taxon>Tracheophyta</taxon>
        <taxon>Spermatophyta</taxon>
        <taxon>Magnoliopsida</taxon>
        <taxon>eudicotyledons</taxon>
        <taxon>Gunneridae</taxon>
        <taxon>Pentapetalae</taxon>
        <taxon>rosids</taxon>
        <taxon>malvids</taxon>
        <taxon>Sapindales</taxon>
        <taxon>Anacardiaceae</taxon>
        <taxon>Pistacia</taxon>
    </lineage>
</organism>
<gene>
    <name evidence="1" type="ORF">Pint_30540</name>
</gene>
<dbReference type="EMBL" id="CM047750">
    <property type="protein sequence ID" value="KAJ0007496.1"/>
    <property type="molecule type" value="Genomic_DNA"/>
</dbReference>
<protein>
    <submittedName>
        <fullName evidence="1">Uncharacterized protein</fullName>
    </submittedName>
</protein>
<evidence type="ECO:0000313" key="2">
    <source>
        <dbReference type="Proteomes" id="UP001163603"/>
    </source>
</evidence>
<sequence length="456" mass="51073">MRLFKTNSSKLLSVSGHRLWVLVLLITLILLAALSRSNFGDNFTGSGFKSQASARVPSKGTGYPPVLAYWICGSNGDGKRILRLLKAIYHPRNQYLLQLDAGSSEIERAELAFSVESESVFKAFGNVDVVGQSYPLDKTGASALSAVLHAAALLLKIGSDWDWFIPLSASDYPLMSQDDLLHAFTFLPRDLNFIDYTTNTGWKEYSLMVGDPLGNWKEIFTCEISKISRQFSEFSKRRLKINQIVIDPNLYYRETTPLMYAVETRTTPDAFKIFGGSPWTILTRPFMEHCVHGWDNFPRKLLMFLTNIAFPLESYFHTVICNSLEFQNTTVNNDLRFMIWDNPTLTGEPQILKLSEYDKMITSGAAFARQFEEGDPVLKKIDQNVLNRSANGVVPGKWCSSGQGKNNTNLEEVCSTWGSNVNIDAVKPRSHGMKLRALLSKLATNGSIGTSQCLQQ</sequence>
<proteinExistence type="predicted"/>
<evidence type="ECO:0000313" key="1">
    <source>
        <dbReference type="EMBL" id="KAJ0007496.1"/>
    </source>
</evidence>
<keyword evidence="2" id="KW-1185">Reference proteome</keyword>
<accession>A0ACC0X1Y6</accession>
<dbReference type="Proteomes" id="UP001163603">
    <property type="component" value="Chromosome 15"/>
</dbReference>
<comment type="caution">
    <text evidence="1">The sequence shown here is derived from an EMBL/GenBank/DDBJ whole genome shotgun (WGS) entry which is preliminary data.</text>
</comment>